<evidence type="ECO:0000256" key="6">
    <source>
        <dbReference type="ARBA" id="ARBA00022824"/>
    </source>
</evidence>
<evidence type="ECO:0000256" key="5">
    <source>
        <dbReference type="ARBA" id="ARBA00022782"/>
    </source>
</evidence>
<keyword evidence="4 13" id="KW-0812">Transmembrane</keyword>
<feature type="transmembrane region" description="Helical" evidence="13">
    <location>
        <begin position="114"/>
        <end position="134"/>
    </location>
</feature>
<evidence type="ECO:0000256" key="1">
    <source>
        <dbReference type="ARBA" id="ARBA00004477"/>
    </source>
</evidence>
<accession>A0A5J4WJ75</accession>
<keyword evidence="9 13" id="KW-1133">Transmembrane helix</keyword>
<keyword evidence="7" id="KW-0492">Microsome</keyword>
<sequence>MSDTSSTPSPFEAAYPFVLWIFLGVGFVSFVSLFFIQAPYGKHSEGSGKGWGPKFSGKFGFMIQETPAVFLPPIYYYLSDRRQAQLILLIIWEIHYIQRTFISTILQPTNNKNTSFSIMIFALIFQFANTYLVFFGICFRDKELFDINMFKDPFVILGFIIFFCAYVGNIISDTILRRLRKPGDTNYYIPHGFLFEFISAPNYFCEMLEWFGYMIGTKFHVGTIAFFVWTIYSLFPRALGHHQWYKKKFGSEYPSNRKAIIPFIL</sequence>
<dbReference type="InterPro" id="IPR039357">
    <property type="entry name" value="SRD5A/TECR"/>
</dbReference>
<proteinExistence type="inferred from homology"/>
<evidence type="ECO:0000256" key="8">
    <source>
        <dbReference type="ARBA" id="ARBA00022857"/>
    </source>
</evidence>
<evidence type="ECO:0000256" key="7">
    <source>
        <dbReference type="ARBA" id="ARBA00022848"/>
    </source>
</evidence>
<organism evidence="15 16">
    <name type="scientific">Streblomastix strix</name>
    <dbReference type="NCBI Taxonomy" id="222440"/>
    <lineage>
        <taxon>Eukaryota</taxon>
        <taxon>Metamonada</taxon>
        <taxon>Preaxostyla</taxon>
        <taxon>Oxymonadida</taxon>
        <taxon>Streblomastigidae</taxon>
        <taxon>Streblomastix</taxon>
    </lineage>
</organism>
<dbReference type="Proteomes" id="UP000324800">
    <property type="component" value="Unassembled WGS sequence"/>
</dbReference>
<evidence type="ECO:0000313" key="16">
    <source>
        <dbReference type="Proteomes" id="UP000324800"/>
    </source>
</evidence>
<feature type="transmembrane region" description="Helical" evidence="13">
    <location>
        <begin position="17"/>
        <end position="38"/>
    </location>
</feature>
<evidence type="ECO:0000256" key="13">
    <source>
        <dbReference type="SAM" id="Phobius"/>
    </source>
</evidence>
<comment type="similarity">
    <text evidence="3">Belongs to the steroid 5-alpha reductase family.</text>
</comment>
<dbReference type="GO" id="GO:0003865">
    <property type="term" value="F:3-oxo-5-alpha-steroid 4-dehydrogenase activity"/>
    <property type="evidence" value="ECO:0007669"/>
    <property type="project" value="TreeGrafter"/>
</dbReference>
<dbReference type="Gene3D" id="1.20.120.1630">
    <property type="match status" value="1"/>
</dbReference>
<dbReference type="PANTHER" id="PTHR10556:SF57">
    <property type="entry name" value="3-OXO-5-ALPHA-STEROID 4-DEHYDROGENASE 1"/>
    <property type="match status" value="1"/>
</dbReference>
<comment type="caution">
    <text evidence="15">The sequence shown here is derived from an EMBL/GenBank/DDBJ whole genome shotgun (WGS) entry which is preliminary data.</text>
</comment>
<keyword evidence="8" id="KW-0521">NADP</keyword>
<keyword evidence="6" id="KW-0256">Endoplasmic reticulum</keyword>
<feature type="transmembrane region" description="Helical" evidence="13">
    <location>
        <begin position="154"/>
        <end position="175"/>
    </location>
</feature>
<evidence type="ECO:0000313" key="15">
    <source>
        <dbReference type="EMBL" id="KAA6394898.1"/>
    </source>
</evidence>
<evidence type="ECO:0000259" key="14">
    <source>
        <dbReference type="Pfam" id="PF02544"/>
    </source>
</evidence>
<feature type="transmembrane region" description="Helical" evidence="13">
    <location>
        <begin position="210"/>
        <end position="235"/>
    </location>
</feature>
<protein>
    <submittedName>
        <fullName evidence="15">Putative 3-oxo-5-alpha-steroid 4-dehydrogenase</fullName>
    </submittedName>
</protein>
<dbReference type="PANTHER" id="PTHR10556">
    <property type="entry name" value="3-OXO-5-ALPHA-STEROID 4-DEHYDROGENASE"/>
    <property type="match status" value="1"/>
</dbReference>
<evidence type="ECO:0000256" key="4">
    <source>
        <dbReference type="ARBA" id="ARBA00022692"/>
    </source>
</evidence>
<dbReference type="AlphaFoldDB" id="A0A5J4WJ75"/>
<evidence type="ECO:0000256" key="3">
    <source>
        <dbReference type="ARBA" id="ARBA00007742"/>
    </source>
</evidence>
<dbReference type="EMBL" id="SNRW01001819">
    <property type="protein sequence ID" value="KAA6394898.1"/>
    <property type="molecule type" value="Genomic_DNA"/>
</dbReference>
<dbReference type="GO" id="GO:0006694">
    <property type="term" value="P:steroid biosynthetic process"/>
    <property type="evidence" value="ECO:0007669"/>
    <property type="project" value="TreeGrafter"/>
</dbReference>
<evidence type="ECO:0000256" key="12">
    <source>
        <dbReference type="ARBA" id="ARBA00023136"/>
    </source>
</evidence>
<keyword evidence="12 13" id="KW-0472">Membrane</keyword>
<keyword evidence="11" id="KW-0443">Lipid metabolism</keyword>
<evidence type="ECO:0000256" key="9">
    <source>
        <dbReference type="ARBA" id="ARBA00022989"/>
    </source>
</evidence>
<keyword evidence="5" id="KW-0221">Differentiation</keyword>
<dbReference type="OrthoDB" id="5788137at2759"/>
<dbReference type="PROSITE" id="PS50244">
    <property type="entry name" value="S5A_REDUCTASE"/>
    <property type="match status" value="1"/>
</dbReference>
<feature type="domain" description="3-oxo-5-alpha-steroid 4-dehydrogenase C-terminal" evidence="14">
    <location>
        <begin position="114"/>
        <end position="265"/>
    </location>
</feature>
<gene>
    <name evidence="15" type="ORF">EZS28_009577</name>
</gene>
<dbReference type="InterPro" id="IPR001104">
    <property type="entry name" value="3-oxo-5_a-steroid_4-DH_C"/>
</dbReference>
<keyword evidence="10" id="KW-0560">Oxidoreductase</keyword>
<reference evidence="15 16" key="1">
    <citation type="submission" date="2019-03" db="EMBL/GenBank/DDBJ databases">
        <title>Single cell metagenomics reveals metabolic interactions within the superorganism composed of flagellate Streblomastix strix and complex community of Bacteroidetes bacteria on its surface.</title>
        <authorList>
            <person name="Treitli S.C."/>
            <person name="Kolisko M."/>
            <person name="Husnik F."/>
            <person name="Keeling P."/>
            <person name="Hampl V."/>
        </authorList>
    </citation>
    <scope>NUCLEOTIDE SEQUENCE [LARGE SCALE GENOMIC DNA]</scope>
    <source>
        <strain evidence="15">ST1C</strain>
    </source>
</reference>
<name>A0A5J4WJ75_9EUKA</name>
<comment type="subcellular location">
    <subcellularLocation>
        <location evidence="1">Endoplasmic reticulum membrane</location>
        <topology evidence="1">Multi-pass membrane protein</topology>
    </subcellularLocation>
    <subcellularLocation>
        <location evidence="2">Microsome membrane</location>
    </subcellularLocation>
</comment>
<evidence type="ECO:0000256" key="2">
    <source>
        <dbReference type="ARBA" id="ARBA00004524"/>
    </source>
</evidence>
<dbReference type="Pfam" id="PF02544">
    <property type="entry name" value="Steroid_dh"/>
    <property type="match status" value="1"/>
</dbReference>
<dbReference type="GO" id="GO:0005789">
    <property type="term" value="C:endoplasmic reticulum membrane"/>
    <property type="evidence" value="ECO:0007669"/>
    <property type="project" value="UniProtKB-SubCell"/>
</dbReference>
<dbReference type="GO" id="GO:0030154">
    <property type="term" value="P:cell differentiation"/>
    <property type="evidence" value="ECO:0007669"/>
    <property type="project" value="UniProtKB-KW"/>
</dbReference>
<evidence type="ECO:0000256" key="11">
    <source>
        <dbReference type="ARBA" id="ARBA00023098"/>
    </source>
</evidence>
<evidence type="ECO:0000256" key="10">
    <source>
        <dbReference type="ARBA" id="ARBA00023002"/>
    </source>
</evidence>